<evidence type="ECO:0000313" key="3">
    <source>
        <dbReference type="Proteomes" id="UP000189670"/>
    </source>
</evidence>
<evidence type="ECO:0000313" key="2">
    <source>
        <dbReference type="EMBL" id="ETR73407.1"/>
    </source>
</evidence>
<gene>
    <name evidence="2" type="ORF">OMM_00983</name>
</gene>
<feature type="transmembrane region" description="Helical" evidence="1">
    <location>
        <begin position="38"/>
        <end position="57"/>
    </location>
</feature>
<comment type="caution">
    <text evidence="2">The sequence shown here is derived from an EMBL/GenBank/DDBJ whole genome shotgun (WGS) entry which is preliminary data.</text>
</comment>
<reference evidence="3" key="1">
    <citation type="submission" date="2012-11" db="EMBL/GenBank/DDBJ databases">
        <authorList>
            <person name="Lucero-Rivera Y.E."/>
            <person name="Tovar-Ramirez D."/>
        </authorList>
    </citation>
    <scope>NUCLEOTIDE SEQUENCE [LARGE SCALE GENOMIC DNA]</scope>
    <source>
        <strain evidence="3">Araruama</strain>
    </source>
</reference>
<feature type="transmembrane region" description="Helical" evidence="1">
    <location>
        <begin position="394"/>
        <end position="419"/>
    </location>
</feature>
<evidence type="ECO:0000256" key="1">
    <source>
        <dbReference type="SAM" id="Phobius"/>
    </source>
</evidence>
<proteinExistence type="predicted"/>
<feature type="transmembrane region" description="Helical" evidence="1">
    <location>
        <begin position="175"/>
        <end position="198"/>
    </location>
</feature>
<name>A0A1V1PEW2_9BACT</name>
<dbReference type="AlphaFoldDB" id="A0A1V1PEW2"/>
<dbReference type="Proteomes" id="UP000189670">
    <property type="component" value="Unassembled WGS sequence"/>
</dbReference>
<feature type="transmembrane region" description="Helical" evidence="1">
    <location>
        <begin position="105"/>
        <end position="129"/>
    </location>
</feature>
<feature type="transmembrane region" description="Helical" evidence="1">
    <location>
        <begin position="135"/>
        <end position="154"/>
    </location>
</feature>
<organism evidence="2 3">
    <name type="scientific">Candidatus Magnetoglobus multicellularis str. Araruama</name>
    <dbReference type="NCBI Taxonomy" id="890399"/>
    <lineage>
        <taxon>Bacteria</taxon>
        <taxon>Pseudomonadati</taxon>
        <taxon>Thermodesulfobacteriota</taxon>
        <taxon>Desulfobacteria</taxon>
        <taxon>Desulfobacterales</taxon>
        <taxon>Desulfobacteraceae</taxon>
        <taxon>Candidatus Magnetoglobus</taxon>
    </lineage>
</organism>
<dbReference type="EMBL" id="ATBP01000063">
    <property type="protein sequence ID" value="ETR73407.1"/>
    <property type="molecule type" value="Genomic_DNA"/>
</dbReference>
<feature type="transmembrane region" description="Helical" evidence="1">
    <location>
        <begin position="470"/>
        <end position="487"/>
    </location>
</feature>
<feature type="transmembrane region" description="Helical" evidence="1">
    <location>
        <begin position="368"/>
        <end position="387"/>
    </location>
</feature>
<keyword evidence="1" id="KW-0812">Transmembrane</keyword>
<keyword evidence="1" id="KW-0472">Membrane</keyword>
<feature type="transmembrane region" description="Helical" evidence="1">
    <location>
        <begin position="210"/>
        <end position="231"/>
    </location>
</feature>
<protein>
    <recommendedName>
        <fullName evidence="4">Transmembrane protein</fullName>
    </recommendedName>
</protein>
<feature type="transmembrane region" description="Helical" evidence="1">
    <location>
        <begin position="81"/>
        <end position="98"/>
    </location>
</feature>
<feature type="transmembrane region" description="Helical" evidence="1">
    <location>
        <begin position="327"/>
        <end position="348"/>
    </location>
</feature>
<evidence type="ECO:0008006" key="4">
    <source>
        <dbReference type="Google" id="ProtNLM"/>
    </source>
</evidence>
<feature type="transmembrane region" description="Helical" evidence="1">
    <location>
        <begin position="431"/>
        <end position="449"/>
    </location>
</feature>
<keyword evidence="1" id="KW-1133">Transmembrane helix</keyword>
<feature type="transmembrane region" description="Helical" evidence="1">
    <location>
        <begin position="291"/>
        <end position="315"/>
    </location>
</feature>
<accession>A0A1V1PEW2</accession>
<feature type="transmembrane region" description="Helical" evidence="1">
    <location>
        <begin position="238"/>
        <end position="260"/>
    </location>
</feature>
<sequence length="628" mass="71152">MSRNKDRVPDIQFILVTLPDGRPPKFSRIKVLINMQKCLIIAFCFGFFLGSVIMPVWTHNVESAQVIANEMNYPVENPMNIGHRGLYSLIIQIPALLLSTGFSEWTLCIIFSGIQCGIAFSTVSLITLIFSRHLLFSLAFPILLLHLSTIQPFWPDNYYTVFHGHFYPVLYPLNTSLYGLLGLCGVLLIFCFLSFGWIRTTFFLAGLYPSIHPTLALAAWIGLAASICFVVNKNSIVLIFKYFSAGFLLFGLSAVIHYLLSGPVKTELSPEMYQCISVAHVSDHLLHRSNFLSSISVLQFFEPDIYLLLIFFTLLKTKLFTPSIIRFITSLSSIIMIGCLYILFSFAWPELVTIYPINALMIHRWLNLSSIAVPCVISGLLIYHGLILNHKLSVWIIIIYIGLVISGHMTGITITSSFHSFDSSKPLLNKIGIGWPLLMVIVCLTNLILKKKAGDNHRIFNRNPSQYIQMALFVMIIGHGLIDSVWIRNYKNTLSLDARNVIDKLKKGQGILLTTEPFWELAPIQLRTNREMLLDLSQANGIHYVPQAIPSAQAIFQTVFQMDFCTPDRNSKKLLHVLESRSFQEWQTIALQYNITQILTSGSLHLNLPVCYQNKSYRIYRIVIPGID</sequence>